<dbReference type="EMBL" id="BOMS01000170">
    <property type="protein sequence ID" value="GIE73344.1"/>
    <property type="molecule type" value="Genomic_DNA"/>
</dbReference>
<keyword evidence="3" id="KW-1185">Reference proteome</keyword>
<evidence type="ECO:0008006" key="4">
    <source>
        <dbReference type="Google" id="ProtNLM"/>
    </source>
</evidence>
<proteinExistence type="predicted"/>
<evidence type="ECO:0000313" key="2">
    <source>
        <dbReference type="EMBL" id="GIE73344.1"/>
    </source>
</evidence>
<comment type="caution">
    <text evidence="2">The sequence shown here is derived from an EMBL/GenBank/DDBJ whole genome shotgun (WGS) entry which is preliminary data.</text>
</comment>
<sequence>MAAVPSGPEASIEEHRLDLISDLDWECWVLSVLLVVAWAVGWWRGRRRLRLWFAVLSPLAAVVFVFFGLIVLQSEGTPGESCSGYHCTGPADLSARIGDLDGFGMLIVVNGLLAFSAAVPLAVITVAVETTLAIRRRGRAKTEAEDYRSN</sequence>
<keyword evidence="1" id="KW-0472">Membrane</keyword>
<reference evidence="2 3" key="1">
    <citation type="submission" date="2021-01" db="EMBL/GenBank/DDBJ databases">
        <title>Whole genome shotgun sequence of Actinoplanes palleronii NBRC 14916.</title>
        <authorList>
            <person name="Komaki H."/>
            <person name="Tamura T."/>
        </authorList>
    </citation>
    <scope>NUCLEOTIDE SEQUENCE [LARGE SCALE GENOMIC DNA]</scope>
    <source>
        <strain evidence="2 3">NBRC 14916</strain>
    </source>
</reference>
<accession>A0ABQ4BRP7</accession>
<dbReference type="Proteomes" id="UP000624709">
    <property type="component" value="Unassembled WGS sequence"/>
</dbReference>
<organism evidence="2 3">
    <name type="scientific">Actinoplanes palleronii</name>
    <dbReference type="NCBI Taxonomy" id="113570"/>
    <lineage>
        <taxon>Bacteria</taxon>
        <taxon>Bacillati</taxon>
        <taxon>Actinomycetota</taxon>
        <taxon>Actinomycetes</taxon>
        <taxon>Micromonosporales</taxon>
        <taxon>Micromonosporaceae</taxon>
        <taxon>Actinoplanes</taxon>
    </lineage>
</organism>
<feature type="transmembrane region" description="Helical" evidence="1">
    <location>
        <begin position="103"/>
        <end position="128"/>
    </location>
</feature>
<protein>
    <recommendedName>
        <fullName evidence="4">Integral membrane protein</fullName>
    </recommendedName>
</protein>
<gene>
    <name evidence="2" type="ORF">Apa02nite_094520</name>
</gene>
<feature type="transmembrane region" description="Helical" evidence="1">
    <location>
        <begin position="28"/>
        <end position="44"/>
    </location>
</feature>
<feature type="transmembrane region" description="Helical" evidence="1">
    <location>
        <begin position="51"/>
        <end position="71"/>
    </location>
</feature>
<evidence type="ECO:0000313" key="3">
    <source>
        <dbReference type="Proteomes" id="UP000624709"/>
    </source>
</evidence>
<evidence type="ECO:0000256" key="1">
    <source>
        <dbReference type="SAM" id="Phobius"/>
    </source>
</evidence>
<keyword evidence="1" id="KW-1133">Transmembrane helix</keyword>
<name>A0ABQ4BRP7_9ACTN</name>
<keyword evidence="1" id="KW-0812">Transmembrane</keyword>